<dbReference type="RefSeq" id="WP_023493552.1">
    <property type="nucleotide sequence ID" value="NZ_AYLO01000019.1"/>
</dbReference>
<protein>
    <submittedName>
        <fullName evidence="1">Uncharacterized protein</fullName>
    </submittedName>
</protein>
<comment type="caution">
    <text evidence="1">The sequence shown here is derived from an EMBL/GenBank/DDBJ whole genome shotgun (WGS) entry which is preliminary data.</text>
</comment>
<name>V5C9K6_9GAMM</name>
<keyword evidence="2" id="KW-1185">Reference proteome</keyword>
<accession>V5C9K6</accession>
<gene>
    <name evidence="1" type="ORF">MGMO_19c00030</name>
</gene>
<organism evidence="1 2">
    <name type="scientific">Methyloglobulus morosus KoM1</name>
    <dbReference type="NCBI Taxonomy" id="1116472"/>
    <lineage>
        <taxon>Bacteria</taxon>
        <taxon>Pseudomonadati</taxon>
        <taxon>Pseudomonadota</taxon>
        <taxon>Gammaproteobacteria</taxon>
        <taxon>Methylococcales</taxon>
        <taxon>Methylococcaceae</taxon>
        <taxon>Methyloglobulus</taxon>
    </lineage>
</organism>
<dbReference type="EMBL" id="AYLO01000019">
    <property type="protein sequence ID" value="ESS73483.1"/>
    <property type="molecule type" value="Genomic_DNA"/>
</dbReference>
<dbReference type="Proteomes" id="UP000017842">
    <property type="component" value="Unassembled WGS sequence"/>
</dbReference>
<sequence>MSDQNESIPQIERQVSKLESTATNLETLAALATRSSRTQEGRTLSDHAVDLRVKQFTLYRNKDKLQTDTKEWKAFTSALELVNHFIDEAVTDLKTIKEVQDSAARLLSVVTKIAAAFG</sequence>
<dbReference type="OrthoDB" id="9255796at2"/>
<evidence type="ECO:0000313" key="2">
    <source>
        <dbReference type="Proteomes" id="UP000017842"/>
    </source>
</evidence>
<reference evidence="1 2" key="1">
    <citation type="journal article" date="2013" name="Genome Announc.">
        <title>Draft Genome Sequence of the Methanotrophic Gammaproteobacterium Methyloglobulus morosus DSM 22980 Strain KoM1.</title>
        <authorList>
            <person name="Poehlein A."/>
            <person name="Deutzmann J.S."/>
            <person name="Daniel R."/>
            <person name="Simeonova D.D."/>
        </authorList>
    </citation>
    <scope>NUCLEOTIDE SEQUENCE [LARGE SCALE GENOMIC DNA]</scope>
    <source>
        <strain evidence="1 2">KoM1</strain>
    </source>
</reference>
<proteinExistence type="predicted"/>
<dbReference type="STRING" id="1116472.MGMO_19c00030"/>
<dbReference type="AlphaFoldDB" id="V5C9K6"/>
<evidence type="ECO:0000313" key="1">
    <source>
        <dbReference type="EMBL" id="ESS73483.1"/>
    </source>
</evidence>